<name>A0ABY1MUK3_9PROT</name>
<gene>
    <name evidence="1" type="ORF">AFERRI_50661</name>
</gene>
<accession>A0ABY1MUK3</accession>
<dbReference type="EMBL" id="LT841305">
    <property type="protein sequence ID" value="SMH67460.1"/>
    <property type="molecule type" value="Genomic_DNA"/>
</dbReference>
<sequence>MLRSSVWLLVTNLVSLLRQSTSTVPRLNLIMQSSQIKQLTVVAARWWERREARDEGPDILHSMYWRFRCL</sequence>
<proteinExistence type="predicted"/>
<evidence type="ECO:0008006" key="3">
    <source>
        <dbReference type="Google" id="ProtNLM"/>
    </source>
</evidence>
<evidence type="ECO:0000313" key="2">
    <source>
        <dbReference type="Proteomes" id="UP000193925"/>
    </source>
</evidence>
<reference evidence="1 2" key="1">
    <citation type="submission" date="2017-03" db="EMBL/GenBank/DDBJ databases">
        <authorList>
            <person name="Regsiter A."/>
            <person name="William W."/>
        </authorList>
    </citation>
    <scope>NUCLEOTIDE SEQUENCE [LARGE SCALE GENOMIC DNA]</scope>
    <source>
        <strain evidence="1">PRJEB5721</strain>
    </source>
</reference>
<dbReference type="Proteomes" id="UP000193925">
    <property type="component" value="Chromosome AFERRI"/>
</dbReference>
<protein>
    <recommendedName>
        <fullName evidence="3">Secreted protein</fullName>
    </recommendedName>
</protein>
<evidence type="ECO:0000313" key="1">
    <source>
        <dbReference type="EMBL" id="SMH67460.1"/>
    </source>
</evidence>
<organism evidence="1 2">
    <name type="scientific">Acidithiobacillus ferrivorans</name>
    <dbReference type="NCBI Taxonomy" id="160808"/>
    <lineage>
        <taxon>Bacteria</taxon>
        <taxon>Pseudomonadati</taxon>
        <taxon>Pseudomonadota</taxon>
        <taxon>Acidithiobacillia</taxon>
        <taxon>Acidithiobacillales</taxon>
        <taxon>Acidithiobacillaceae</taxon>
        <taxon>Acidithiobacillus</taxon>
    </lineage>
</organism>
<keyword evidence="2" id="KW-1185">Reference proteome</keyword>